<dbReference type="Gene3D" id="3.40.50.2300">
    <property type="match status" value="1"/>
</dbReference>
<feature type="compositionally biased region" description="Low complexity" evidence="3">
    <location>
        <begin position="187"/>
        <end position="239"/>
    </location>
</feature>
<feature type="domain" description="Response regulatory" evidence="4">
    <location>
        <begin position="493"/>
        <end position="608"/>
    </location>
</feature>
<sequence length="608" mass="64825">MSGDNPIEQMHPELLENSLQEVGDLIGEPLETAEPVVSRGTLQEVFARPKKKAALAGFRAKGEDVDRVHLLMDLDAAIELAGKLIMLPTDEIRASQKQAKLDGELEDAFSEIANIITGVINSVWQDSVSAKKLHFVKGDIAVLGPKDKGLPLADEAQSVFGAKIMRKEKSLGGVQFFFPHSLVAEPEAAQQPAEVEQEAPQVADPAPAGEQQQPGAAAEQDQVAAPEPESEAASDPPGSLMSQEAVDAMLLQGLEPAAGELEALLGDSVSFSDPKTAARKKADLLSQTRGKQVLTRIRVTGDHEGWAFMLLPLKDAIYFGGLLLMMPMESITQVIKQGKFEGEVADAFGEVANILVSSYSNQFKAELPFALKLQKDQVETLVPGQADLAGNEPFSADDYYLVSAGIQMGDKAYGPIELLFPSKLLGLAVPGASAEAAAGKAKSGQAGTTAAQKKAGAGVHGQKTGVGQKPDTTAENQPAAAKPSGTGDKSARIVSVIGDDPDQLNLVEESIAQEDVALARHSMDSDFKQEFSRENPDCVFLFINRVNDQGLAKAIKVRSALEKNCPLIVGGPQWTKSLVLKARKYGASDILVTPADKDMIRSKYRKYL</sequence>
<feature type="compositionally biased region" description="Low complexity" evidence="3">
    <location>
        <begin position="440"/>
        <end position="457"/>
    </location>
</feature>
<evidence type="ECO:0000256" key="2">
    <source>
        <dbReference type="PROSITE-ProRule" id="PRU00169"/>
    </source>
</evidence>
<dbReference type="Gene3D" id="3.40.1550.10">
    <property type="entry name" value="CheC-like"/>
    <property type="match status" value="1"/>
</dbReference>
<accession>A0A7W0CBF9</accession>
<dbReference type="GO" id="GO:0000160">
    <property type="term" value="P:phosphorelay signal transduction system"/>
    <property type="evidence" value="ECO:0007669"/>
    <property type="project" value="InterPro"/>
</dbReference>
<keyword evidence="1" id="KW-0145">Chemotaxis</keyword>
<dbReference type="Proteomes" id="UP000525298">
    <property type="component" value="Unassembled WGS sequence"/>
</dbReference>
<comment type="caution">
    <text evidence="2">Lacks conserved residue(s) required for the propagation of feature annotation.</text>
</comment>
<comment type="caution">
    <text evidence="5">The sequence shown here is derived from an EMBL/GenBank/DDBJ whole genome shotgun (WGS) entry which is preliminary data.</text>
</comment>
<evidence type="ECO:0000313" key="5">
    <source>
        <dbReference type="EMBL" id="MBA2882673.1"/>
    </source>
</evidence>
<dbReference type="SUPFAM" id="SSF103039">
    <property type="entry name" value="CheC-like"/>
    <property type="match status" value="2"/>
</dbReference>
<dbReference type="EMBL" id="JACDUS010000011">
    <property type="protein sequence ID" value="MBA2882673.1"/>
    <property type="molecule type" value="Genomic_DNA"/>
</dbReference>
<reference evidence="5 6" key="1">
    <citation type="submission" date="2020-07" db="EMBL/GenBank/DDBJ databases">
        <title>Genomic Encyclopedia of Type Strains, Phase IV (KMG-IV): sequencing the most valuable type-strain genomes for metagenomic binning, comparative biology and taxonomic classification.</title>
        <authorList>
            <person name="Goeker M."/>
        </authorList>
    </citation>
    <scope>NUCLEOTIDE SEQUENCE [LARGE SCALE GENOMIC DNA]</scope>
    <source>
        <strain evidence="5 6">DSM 17721</strain>
    </source>
</reference>
<protein>
    <submittedName>
        <fullName evidence="5">Chemotaxis protein CheY-P-specific phosphatase CheC</fullName>
    </submittedName>
</protein>
<name>A0A7W0CBF9_9BACT</name>
<dbReference type="PROSITE" id="PS50110">
    <property type="entry name" value="RESPONSE_REGULATORY"/>
    <property type="match status" value="1"/>
</dbReference>
<dbReference type="InterPro" id="IPR011006">
    <property type="entry name" value="CheY-like_superfamily"/>
</dbReference>
<dbReference type="GO" id="GO:0006935">
    <property type="term" value="P:chemotaxis"/>
    <property type="evidence" value="ECO:0007669"/>
    <property type="project" value="UniProtKB-KW"/>
</dbReference>
<proteinExistence type="predicted"/>
<dbReference type="RefSeq" id="WP_181552303.1">
    <property type="nucleotide sequence ID" value="NZ_JACDUS010000011.1"/>
</dbReference>
<evidence type="ECO:0000259" key="4">
    <source>
        <dbReference type="PROSITE" id="PS50110"/>
    </source>
</evidence>
<feature type="region of interest" description="Disordered" evidence="3">
    <location>
        <begin position="187"/>
        <end position="240"/>
    </location>
</feature>
<gene>
    <name evidence="5" type="ORF">HNR65_003027</name>
</gene>
<dbReference type="InterPro" id="IPR028976">
    <property type="entry name" value="CheC-like_sf"/>
</dbReference>
<evidence type="ECO:0000256" key="3">
    <source>
        <dbReference type="SAM" id="MobiDB-lite"/>
    </source>
</evidence>
<evidence type="ECO:0000256" key="1">
    <source>
        <dbReference type="ARBA" id="ARBA00022500"/>
    </source>
</evidence>
<feature type="region of interest" description="Disordered" evidence="3">
    <location>
        <begin position="440"/>
        <end position="490"/>
    </location>
</feature>
<dbReference type="InterPro" id="IPR001789">
    <property type="entry name" value="Sig_transdc_resp-reg_receiver"/>
</dbReference>
<dbReference type="AlphaFoldDB" id="A0A7W0CBF9"/>
<organism evidence="5 6">
    <name type="scientific">Desulfosalsimonas propionicica</name>
    <dbReference type="NCBI Taxonomy" id="332175"/>
    <lineage>
        <taxon>Bacteria</taxon>
        <taxon>Pseudomonadati</taxon>
        <taxon>Thermodesulfobacteriota</taxon>
        <taxon>Desulfobacteria</taxon>
        <taxon>Desulfobacterales</taxon>
        <taxon>Desulfosalsimonadaceae</taxon>
        <taxon>Desulfosalsimonas</taxon>
    </lineage>
</organism>
<dbReference type="SUPFAM" id="SSF52172">
    <property type="entry name" value="CheY-like"/>
    <property type="match status" value="1"/>
</dbReference>
<evidence type="ECO:0000313" key="6">
    <source>
        <dbReference type="Proteomes" id="UP000525298"/>
    </source>
</evidence>
<keyword evidence="6" id="KW-1185">Reference proteome</keyword>